<keyword evidence="1" id="KW-1133">Transmembrane helix</keyword>
<reference evidence="2" key="2">
    <citation type="submission" date="2021-04" db="EMBL/GenBank/DDBJ databases">
        <authorList>
            <person name="Gilroy R."/>
        </authorList>
    </citation>
    <scope>NUCLEOTIDE SEQUENCE</scope>
    <source>
        <strain evidence="2">ChiBcec2-3848</strain>
    </source>
</reference>
<organism evidence="2 3">
    <name type="scientific">Candidatus Blautia merdavium</name>
    <dbReference type="NCBI Taxonomy" id="2838494"/>
    <lineage>
        <taxon>Bacteria</taxon>
        <taxon>Bacillati</taxon>
        <taxon>Bacillota</taxon>
        <taxon>Clostridia</taxon>
        <taxon>Lachnospirales</taxon>
        <taxon>Lachnospiraceae</taxon>
        <taxon>Blautia</taxon>
    </lineage>
</organism>
<dbReference type="EMBL" id="DWVZ01000047">
    <property type="protein sequence ID" value="HJC62703.1"/>
    <property type="molecule type" value="Genomic_DNA"/>
</dbReference>
<gene>
    <name evidence="2" type="ORF">H9753_03660</name>
</gene>
<name>A0A9D2PKE7_9FIRM</name>
<comment type="caution">
    <text evidence="2">The sequence shown here is derived from an EMBL/GenBank/DDBJ whole genome shotgun (WGS) entry which is preliminary data.</text>
</comment>
<feature type="transmembrane region" description="Helical" evidence="1">
    <location>
        <begin position="12"/>
        <end position="39"/>
    </location>
</feature>
<protein>
    <submittedName>
        <fullName evidence="2">Uncharacterized protein</fullName>
    </submittedName>
</protein>
<proteinExistence type="predicted"/>
<dbReference type="Proteomes" id="UP000823886">
    <property type="component" value="Unassembled WGS sequence"/>
</dbReference>
<keyword evidence="1" id="KW-0812">Transmembrane</keyword>
<accession>A0A9D2PKE7</accession>
<sequence>MKKKQILKTIFYLLLLALIIWIPMSSVIIGIGLFGGFLWKRMKEKPDLMFKIIRRK</sequence>
<evidence type="ECO:0000313" key="3">
    <source>
        <dbReference type="Proteomes" id="UP000823886"/>
    </source>
</evidence>
<keyword evidence="1" id="KW-0472">Membrane</keyword>
<evidence type="ECO:0000313" key="2">
    <source>
        <dbReference type="EMBL" id="HJC62703.1"/>
    </source>
</evidence>
<dbReference type="AlphaFoldDB" id="A0A9D2PKE7"/>
<reference evidence="2" key="1">
    <citation type="journal article" date="2021" name="PeerJ">
        <title>Extensive microbial diversity within the chicken gut microbiome revealed by metagenomics and culture.</title>
        <authorList>
            <person name="Gilroy R."/>
            <person name="Ravi A."/>
            <person name="Getino M."/>
            <person name="Pursley I."/>
            <person name="Horton D.L."/>
            <person name="Alikhan N.F."/>
            <person name="Baker D."/>
            <person name="Gharbi K."/>
            <person name="Hall N."/>
            <person name="Watson M."/>
            <person name="Adriaenssens E.M."/>
            <person name="Foster-Nyarko E."/>
            <person name="Jarju S."/>
            <person name="Secka A."/>
            <person name="Antonio M."/>
            <person name="Oren A."/>
            <person name="Chaudhuri R.R."/>
            <person name="La Ragione R."/>
            <person name="Hildebrand F."/>
            <person name="Pallen M.J."/>
        </authorList>
    </citation>
    <scope>NUCLEOTIDE SEQUENCE</scope>
    <source>
        <strain evidence="2">ChiBcec2-3848</strain>
    </source>
</reference>
<evidence type="ECO:0000256" key="1">
    <source>
        <dbReference type="SAM" id="Phobius"/>
    </source>
</evidence>